<feature type="transmembrane region" description="Helical" evidence="6">
    <location>
        <begin position="385"/>
        <end position="406"/>
    </location>
</feature>
<evidence type="ECO:0000256" key="5">
    <source>
        <dbReference type="SAM" id="MobiDB-lite"/>
    </source>
</evidence>
<keyword evidence="2 6" id="KW-0812">Transmembrane</keyword>
<gene>
    <name evidence="8" type="ORF">NSCI0253_LOCUS20442</name>
</gene>
<comment type="subcellular location">
    <subcellularLocation>
        <location evidence="1">Membrane</location>
        <topology evidence="1">Multi-pass membrane protein</topology>
    </subcellularLocation>
</comment>
<proteinExistence type="predicted"/>
<protein>
    <recommendedName>
        <fullName evidence="7">Peptidase S54 rhomboid domain-containing protein</fullName>
    </recommendedName>
</protein>
<feature type="compositionally biased region" description="Basic and acidic residues" evidence="5">
    <location>
        <begin position="10"/>
        <end position="48"/>
    </location>
</feature>
<evidence type="ECO:0000259" key="7">
    <source>
        <dbReference type="Pfam" id="PF01694"/>
    </source>
</evidence>
<reference evidence="8" key="1">
    <citation type="submission" date="2021-01" db="EMBL/GenBank/DDBJ databases">
        <authorList>
            <person name="Corre E."/>
            <person name="Pelletier E."/>
            <person name="Niang G."/>
            <person name="Scheremetjew M."/>
            <person name="Finn R."/>
            <person name="Kale V."/>
            <person name="Holt S."/>
            <person name="Cochrane G."/>
            <person name="Meng A."/>
            <person name="Brown T."/>
            <person name="Cohen L."/>
        </authorList>
    </citation>
    <scope>NUCLEOTIDE SEQUENCE</scope>
</reference>
<dbReference type="Gene3D" id="1.20.1540.10">
    <property type="entry name" value="Rhomboid-like"/>
    <property type="match status" value="1"/>
</dbReference>
<dbReference type="GO" id="GO:0016020">
    <property type="term" value="C:membrane"/>
    <property type="evidence" value="ECO:0007669"/>
    <property type="project" value="UniProtKB-SubCell"/>
</dbReference>
<dbReference type="AlphaFoldDB" id="A0A7S1A9D3"/>
<sequence length="407" mass="46065">MDSEEEEETESGRRERERRFEEEWSRRVAARRAEVERRQVQEGSRESAESEAEVARQVVAPHLPQRLPGTRPPPWHLTVAVLLGMVAWLGRTVPDKDSLESYMENRYGRERPRSFGKILMADRSHMSVPKRVEVTDRRVAAVGHIKVSHDGHRYEHYYLGVGGLWFPLPYLPRVHLRGRSRTYPGEFRYGLGLCLSGHCVCLPGKRGPCKQVDLAWDTSSLLSLLLCLNFVFFALNWWRPDLVNDRLLCMNSLCQGKLWPLLIAPFLFRSWIDFIRCLMLLSQILEPCAEGGGQVLFLALYLGGSVAYFAGEYCGALFGARWTAELVTASGCRGGLSSLLALLSVVDPSQRFKFSLYMLQIPTPLSPSMLFLANVVTDAMFSRHLFAEVCGHVVAFVFGHAVTYIVI</sequence>
<evidence type="ECO:0000256" key="6">
    <source>
        <dbReference type="SAM" id="Phobius"/>
    </source>
</evidence>
<evidence type="ECO:0000256" key="2">
    <source>
        <dbReference type="ARBA" id="ARBA00022692"/>
    </source>
</evidence>
<evidence type="ECO:0000313" key="8">
    <source>
        <dbReference type="EMBL" id="CAD8846092.1"/>
    </source>
</evidence>
<evidence type="ECO:0000256" key="3">
    <source>
        <dbReference type="ARBA" id="ARBA00022989"/>
    </source>
</evidence>
<feature type="transmembrane region" description="Helical" evidence="6">
    <location>
        <begin position="293"/>
        <end position="310"/>
    </location>
</feature>
<dbReference type="GO" id="GO:0004252">
    <property type="term" value="F:serine-type endopeptidase activity"/>
    <property type="evidence" value="ECO:0007669"/>
    <property type="project" value="InterPro"/>
</dbReference>
<feature type="region of interest" description="Disordered" evidence="5">
    <location>
        <begin position="1"/>
        <end position="53"/>
    </location>
</feature>
<dbReference type="InterPro" id="IPR022764">
    <property type="entry name" value="Peptidase_S54_rhomboid_dom"/>
</dbReference>
<keyword evidence="3 6" id="KW-1133">Transmembrane helix</keyword>
<dbReference type="InterPro" id="IPR035952">
    <property type="entry name" value="Rhomboid-like_sf"/>
</dbReference>
<dbReference type="Pfam" id="PF01694">
    <property type="entry name" value="Rhomboid"/>
    <property type="match status" value="1"/>
</dbReference>
<evidence type="ECO:0000256" key="4">
    <source>
        <dbReference type="ARBA" id="ARBA00023136"/>
    </source>
</evidence>
<keyword evidence="4 6" id="KW-0472">Membrane</keyword>
<feature type="domain" description="Peptidase S54 rhomboid" evidence="7">
    <location>
        <begin position="256"/>
        <end position="406"/>
    </location>
</feature>
<dbReference type="SUPFAM" id="SSF144091">
    <property type="entry name" value="Rhomboid-like"/>
    <property type="match status" value="1"/>
</dbReference>
<evidence type="ECO:0000256" key="1">
    <source>
        <dbReference type="ARBA" id="ARBA00004141"/>
    </source>
</evidence>
<feature type="transmembrane region" description="Helical" evidence="6">
    <location>
        <begin position="214"/>
        <end position="238"/>
    </location>
</feature>
<feature type="transmembrane region" description="Helical" evidence="6">
    <location>
        <begin position="258"/>
        <end position="281"/>
    </location>
</feature>
<dbReference type="EMBL" id="HBFQ01029057">
    <property type="protein sequence ID" value="CAD8846092.1"/>
    <property type="molecule type" value="Transcribed_RNA"/>
</dbReference>
<name>A0A7S1A9D3_NOCSC</name>
<accession>A0A7S1A9D3</accession>
<organism evidence="8">
    <name type="scientific">Noctiluca scintillans</name>
    <name type="common">Sea sparkle</name>
    <name type="synonym">Red tide dinoflagellate</name>
    <dbReference type="NCBI Taxonomy" id="2966"/>
    <lineage>
        <taxon>Eukaryota</taxon>
        <taxon>Sar</taxon>
        <taxon>Alveolata</taxon>
        <taxon>Dinophyceae</taxon>
        <taxon>Noctilucales</taxon>
        <taxon>Noctilucaceae</taxon>
        <taxon>Noctiluca</taxon>
    </lineage>
</organism>